<keyword evidence="5" id="KW-0808">Transferase</keyword>
<keyword evidence="6" id="KW-0598">Phosphotransferase system</keyword>
<gene>
    <name evidence="9" type="ORF">ATZ33_15620</name>
    <name evidence="10" type="ORF">RV15_GL002559</name>
</gene>
<feature type="domain" description="PTS EIIA type-4" evidence="8">
    <location>
        <begin position="1"/>
        <end position="131"/>
    </location>
</feature>
<dbReference type="InterPro" id="IPR036662">
    <property type="entry name" value="PTS_EIIA_man-typ_sf"/>
</dbReference>
<dbReference type="EMBL" id="JXLC01000037">
    <property type="protein sequence ID" value="OJG85494.1"/>
    <property type="molecule type" value="Genomic_DNA"/>
</dbReference>
<keyword evidence="7" id="KW-0418">Kinase</keyword>
<accession>A0A0S3KEQ9</accession>
<dbReference type="Proteomes" id="UP000065511">
    <property type="component" value="Chromosome"/>
</dbReference>
<dbReference type="GO" id="GO:0016020">
    <property type="term" value="C:membrane"/>
    <property type="evidence" value="ECO:0007669"/>
    <property type="project" value="InterPro"/>
</dbReference>
<evidence type="ECO:0000256" key="3">
    <source>
        <dbReference type="ARBA" id="ARBA00022490"/>
    </source>
</evidence>
<dbReference type="PANTHER" id="PTHR33799">
    <property type="entry name" value="PTS PERMEASE-RELATED-RELATED"/>
    <property type="match status" value="1"/>
</dbReference>
<dbReference type="InterPro" id="IPR004701">
    <property type="entry name" value="PTS_EIIA_man-typ"/>
</dbReference>
<sequence>MRKIYIATHGDFSKGLKHSLEMIAGDSAKEIETFSLYPGASAADFAKQLMKELSSNNEDEYIILGDLFGASVVNALLETTSFEQVTLLAGVNLNLALEILLAGPNKLTDEDLEQIILNAQQGIRRVTIEKLENEEF</sequence>
<comment type="subcellular location">
    <subcellularLocation>
        <location evidence="1">Cytoplasm</location>
    </subcellularLocation>
</comment>
<evidence type="ECO:0000256" key="2">
    <source>
        <dbReference type="ARBA" id="ARBA00022448"/>
    </source>
</evidence>
<dbReference type="PROSITE" id="PS51096">
    <property type="entry name" value="PTS_EIIA_TYPE_4"/>
    <property type="match status" value="1"/>
</dbReference>
<dbReference type="RefSeq" id="WP_071879275.1">
    <property type="nucleotide sequence ID" value="NZ_JXLC01000037.1"/>
</dbReference>
<dbReference type="GO" id="GO:0009401">
    <property type="term" value="P:phosphoenolpyruvate-dependent sugar phosphotransferase system"/>
    <property type="evidence" value="ECO:0007669"/>
    <property type="project" value="UniProtKB-KW"/>
</dbReference>
<evidence type="ECO:0000256" key="1">
    <source>
        <dbReference type="ARBA" id="ARBA00004496"/>
    </source>
</evidence>
<name>A0A0S3KEQ9_9ENTE</name>
<dbReference type="KEGG" id="ess:ATZ33_15620"/>
<dbReference type="SUPFAM" id="SSF53062">
    <property type="entry name" value="PTS system fructose IIA component-like"/>
    <property type="match status" value="1"/>
</dbReference>
<dbReference type="Gene3D" id="3.40.50.510">
    <property type="entry name" value="Phosphotransferase system, mannose-type IIA component"/>
    <property type="match status" value="1"/>
</dbReference>
<keyword evidence="11" id="KW-1185">Reference proteome</keyword>
<evidence type="ECO:0000259" key="8">
    <source>
        <dbReference type="PROSITE" id="PS51096"/>
    </source>
</evidence>
<dbReference type="InterPro" id="IPR051471">
    <property type="entry name" value="Bacterial_PTS_sugar_comp"/>
</dbReference>
<keyword evidence="3" id="KW-0963">Cytoplasm</keyword>
<dbReference type="InterPro" id="IPR033887">
    <property type="entry name" value="PTS_IIA_man"/>
</dbReference>
<protein>
    <submittedName>
        <fullName evidence="9">PTS sugar transporter subunit IIA</fullName>
    </submittedName>
    <submittedName>
        <fullName evidence="10">PTS system, IIA component</fullName>
    </submittedName>
</protein>
<reference evidence="10 12" key="1">
    <citation type="submission" date="2014-12" db="EMBL/GenBank/DDBJ databases">
        <title>Draft genome sequences of 29 type strains of Enterococci.</title>
        <authorList>
            <person name="Zhong Z."/>
            <person name="Sun Z."/>
            <person name="Liu W."/>
            <person name="Zhang W."/>
            <person name="Zhang H."/>
        </authorList>
    </citation>
    <scope>NUCLEOTIDE SEQUENCE [LARGE SCALE GENOMIC DNA]</scope>
    <source>
        <strain evidence="10 12">DSM 22801</strain>
    </source>
</reference>
<evidence type="ECO:0000256" key="7">
    <source>
        <dbReference type="ARBA" id="ARBA00022777"/>
    </source>
</evidence>
<dbReference type="GO" id="GO:0005737">
    <property type="term" value="C:cytoplasm"/>
    <property type="evidence" value="ECO:0007669"/>
    <property type="project" value="UniProtKB-SubCell"/>
</dbReference>
<evidence type="ECO:0000256" key="4">
    <source>
        <dbReference type="ARBA" id="ARBA00022597"/>
    </source>
</evidence>
<evidence type="ECO:0000313" key="12">
    <source>
        <dbReference type="Proteomes" id="UP000183039"/>
    </source>
</evidence>
<dbReference type="PANTHER" id="PTHR33799:SF1">
    <property type="entry name" value="PTS SYSTEM MANNOSE-SPECIFIC EIIAB COMPONENT-RELATED"/>
    <property type="match status" value="1"/>
</dbReference>
<reference evidence="9 11" key="2">
    <citation type="submission" date="2015-12" db="EMBL/GenBank/DDBJ databases">
        <authorList>
            <person name="Lauer A."/>
            <person name="Humrighouse B."/>
            <person name="Loparev V."/>
            <person name="Shewmaker P.L."/>
            <person name="Whitney A.M."/>
            <person name="McLaughlin R.W."/>
        </authorList>
    </citation>
    <scope>NUCLEOTIDE SEQUENCE [LARGE SCALE GENOMIC DNA]</scope>
    <source>
        <strain evidence="9 11">LMG 23085</strain>
    </source>
</reference>
<evidence type="ECO:0000313" key="10">
    <source>
        <dbReference type="EMBL" id="OJG85494.1"/>
    </source>
</evidence>
<evidence type="ECO:0000313" key="11">
    <source>
        <dbReference type="Proteomes" id="UP000065511"/>
    </source>
</evidence>
<keyword evidence="2" id="KW-0813">Transport</keyword>
<dbReference type="Proteomes" id="UP000183039">
    <property type="component" value="Unassembled WGS sequence"/>
</dbReference>
<dbReference type="OrthoDB" id="6578004at2"/>
<evidence type="ECO:0000256" key="5">
    <source>
        <dbReference type="ARBA" id="ARBA00022679"/>
    </source>
</evidence>
<dbReference type="EMBL" id="CP013614">
    <property type="protein sequence ID" value="ALS02754.1"/>
    <property type="molecule type" value="Genomic_DNA"/>
</dbReference>
<keyword evidence="4 9" id="KW-0762">Sugar transport</keyword>
<evidence type="ECO:0000256" key="6">
    <source>
        <dbReference type="ARBA" id="ARBA00022683"/>
    </source>
</evidence>
<evidence type="ECO:0000313" key="9">
    <source>
        <dbReference type="EMBL" id="ALS02754.1"/>
    </source>
</evidence>
<dbReference type="AlphaFoldDB" id="A0A0S3KEQ9"/>
<proteinExistence type="predicted"/>
<dbReference type="Pfam" id="PF03610">
    <property type="entry name" value="EIIA-man"/>
    <property type="match status" value="1"/>
</dbReference>
<dbReference type="GO" id="GO:0016301">
    <property type="term" value="F:kinase activity"/>
    <property type="evidence" value="ECO:0007669"/>
    <property type="project" value="UniProtKB-KW"/>
</dbReference>
<organism evidence="10 12">
    <name type="scientific">Enterococcus silesiacus</name>
    <dbReference type="NCBI Taxonomy" id="332949"/>
    <lineage>
        <taxon>Bacteria</taxon>
        <taxon>Bacillati</taxon>
        <taxon>Bacillota</taxon>
        <taxon>Bacilli</taxon>
        <taxon>Lactobacillales</taxon>
        <taxon>Enterococcaceae</taxon>
        <taxon>Enterococcus</taxon>
    </lineage>
</organism>
<dbReference type="CDD" id="cd00006">
    <property type="entry name" value="PTS_IIA_man"/>
    <property type="match status" value="1"/>
</dbReference>